<evidence type="ECO:0000313" key="1">
    <source>
        <dbReference type="EMBL" id="CAI2200341.1"/>
    </source>
</evidence>
<dbReference type="OrthoDB" id="2473679at2759"/>
<name>A0A9W4X419_9GLOM</name>
<dbReference type="AlphaFoldDB" id="A0A9W4X419"/>
<gene>
    <name evidence="1" type="ORF">FWILDA_LOCUS19520</name>
</gene>
<protein>
    <submittedName>
        <fullName evidence="1">2879_t:CDS:1</fullName>
    </submittedName>
</protein>
<reference evidence="1" key="1">
    <citation type="submission" date="2022-08" db="EMBL/GenBank/DDBJ databases">
        <authorList>
            <person name="Kallberg Y."/>
            <person name="Tangrot J."/>
            <person name="Rosling A."/>
        </authorList>
    </citation>
    <scope>NUCLEOTIDE SEQUENCE</scope>
    <source>
        <strain evidence="1">Wild A</strain>
    </source>
</reference>
<comment type="caution">
    <text evidence="1">The sequence shown here is derived from an EMBL/GenBank/DDBJ whole genome shotgun (WGS) entry which is preliminary data.</text>
</comment>
<feature type="non-terminal residue" evidence="1">
    <location>
        <position position="175"/>
    </location>
</feature>
<accession>A0A9W4X419</accession>
<sequence>ILQWNFDDNTKFLLNNNSSIPKISITMLMLLYKDFYILLDNLDLSEEMMNKEKTWSTYIPLLYCINQIIEHHPNIKGLHLFDIVSQRNYGTCYMPIETNHLYGILKRAGNNLVVGILKTQLGDSARSNWAQIFNIQKYGERFQCCIETDLVVIGLDLGRKNLCVTVDYNERVIQI</sequence>
<dbReference type="EMBL" id="CAMKVN010024062">
    <property type="protein sequence ID" value="CAI2200341.1"/>
    <property type="molecule type" value="Genomic_DNA"/>
</dbReference>
<dbReference type="Proteomes" id="UP001153678">
    <property type="component" value="Unassembled WGS sequence"/>
</dbReference>
<feature type="non-terminal residue" evidence="1">
    <location>
        <position position="1"/>
    </location>
</feature>
<keyword evidence="2" id="KW-1185">Reference proteome</keyword>
<proteinExistence type="predicted"/>
<evidence type="ECO:0000313" key="2">
    <source>
        <dbReference type="Proteomes" id="UP001153678"/>
    </source>
</evidence>
<organism evidence="1 2">
    <name type="scientific">Funneliformis geosporum</name>
    <dbReference type="NCBI Taxonomy" id="1117311"/>
    <lineage>
        <taxon>Eukaryota</taxon>
        <taxon>Fungi</taxon>
        <taxon>Fungi incertae sedis</taxon>
        <taxon>Mucoromycota</taxon>
        <taxon>Glomeromycotina</taxon>
        <taxon>Glomeromycetes</taxon>
        <taxon>Glomerales</taxon>
        <taxon>Glomeraceae</taxon>
        <taxon>Funneliformis</taxon>
    </lineage>
</organism>